<dbReference type="Gene3D" id="3.30.70.20">
    <property type="match status" value="2"/>
</dbReference>
<evidence type="ECO:0000256" key="2">
    <source>
        <dbReference type="ARBA" id="ARBA00022485"/>
    </source>
</evidence>
<evidence type="ECO:0000256" key="5">
    <source>
        <dbReference type="ARBA" id="ARBA00023004"/>
    </source>
</evidence>
<proteinExistence type="predicted"/>
<dbReference type="InterPro" id="IPR013283">
    <property type="entry name" value="RLI1"/>
</dbReference>
<dbReference type="AlphaFoldDB" id="A0A848RD18"/>
<dbReference type="PANTHER" id="PTHR42859:SF10">
    <property type="entry name" value="DIMETHYLSULFOXIDE REDUCTASE CHAIN B"/>
    <property type="match status" value="1"/>
</dbReference>
<comment type="caution">
    <text evidence="8">The sequence shown here is derived from an EMBL/GenBank/DDBJ whole genome shotgun (WGS) entry which is preliminary data.</text>
</comment>
<gene>
    <name evidence="8" type="ORF">HKO22_08370</name>
</gene>
<dbReference type="InterPro" id="IPR017896">
    <property type="entry name" value="4Fe4S_Fe-S-bd"/>
</dbReference>
<dbReference type="InterPro" id="IPR017900">
    <property type="entry name" value="4Fe4S_Fe_S_CS"/>
</dbReference>
<keyword evidence="5" id="KW-0408">Iron</keyword>
<evidence type="ECO:0000256" key="4">
    <source>
        <dbReference type="ARBA" id="ARBA00022982"/>
    </source>
</evidence>
<dbReference type="PANTHER" id="PTHR42859">
    <property type="entry name" value="OXIDOREDUCTASE"/>
    <property type="match status" value="1"/>
</dbReference>
<keyword evidence="6" id="KW-0411">Iron-sulfur</keyword>
<keyword evidence="4" id="KW-0249">Electron transport</keyword>
<evidence type="ECO:0000313" key="8">
    <source>
        <dbReference type="EMBL" id="NMW85748.1"/>
    </source>
</evidence>
<keyword evidence="2" id="KW-0004">4Fe-4S</keyword>
<dbReference type="PROSITE" id="PS51379">
    <property type="entry name" value="4FE4S_FER_2"/>
    <property type="match status" value="2"/>
</dbReference>
<evidence type="ECO:0000256" key="1">
    <source>
        <dbReference type="ARBA" id="ARBA00022448"/>
    </source>
</evidence>
<keyword evidence="1" id="KW-0813">Transport</keyword>
<dbReference type="EMBL" id="JABDSR010000011">
    <property type="protein sequence ID" value="NMW85748.1"/>
    <property type="molecule type" value="Genomic_DNA"/>
</dbReference>
<dbReference type="InterPro" id="IPR050294">
    <property type="entry name" value="RnfB_subfamily"/>
</dbReference>
<protein>
    <submittedName>
        <fullName evidence="8">4Fe-4S binding protein</fullName>
    </submittedName>
</protein>
<dbReference type="PRINTS" id="PR01868">
    <property type="entry name" value="ABCEFAMILY"/>
</dbReference>
<dbReference type="Pfam" id="PF12838">
    <property type="entry name" value="Fer4_7"/>
    <property type="match status" value="1"/>
</dbReference>
<dbReference type="SUPFAM" id="SSF54862">
    <property type="entry name" value="4Fe-4S ferredoxins"/>
    <property type="match status" value="1"/>
</dbReference>
<dbReference type="PROSITE" id="PS00198">
    <property type="entry name" value="4FE4S_FER_1"/>
    <property type="match status" value="1"/>
</dbReference>
<keyword evidence="9" id="KW-1185">Reference proteome</keyword>
<dbReference type="RefSeq" id="WP_169969999.1">
    <property type="nucleotide sequence ID" value="NZ_JABDSR010000011.1"/>
</dbReference>
<sequence>MVKSKVAILNEELCKGCKLCVRECPVGAITELDIVNKNGYEITTVDEEKCIGCGMCYRICPDYVYTIIER</sequence>
<name>A0A848RD18_9FIRM</name>
<organism evidence="8 9">
    <name type="scientific">Peptoniphilus faecalis</name>
    <dbReference type="NCBI Taxonomy" id="2731255"/>
    <lineage>
        <taxon>Bacteria</taxon>
        <taxon>Bacillati</taxon>
        <taxon>Bacillota</taxon>
        <taxon>Tissierellia</taxon>
        <taxon>Tissierellales</taxon>
        <taxon>Peptoniphilaceae</taxon>
        <taxon>Peptoniphilus</taxon>
    </lineage>
</organism>
<dbReference type="GO" id="GO:0051539">
    <property type="term" value="F:4 iron, 4 sulfur cluster binding"/>
    <property type="evidence" value="ECO:0007669"/>
    <property type="project" value="UniProtKB-KW"/>
</dbReference>
<feature type="domain" description="4Fe-4S ferredoxin-type" evidence="7">
    <location>
        <begin position="5"/>
        <end position="34"/>
    </location>
</feature>
<reference evidence="8" key="1">
    <citation type="submission" date="2020-04" db="EMBL/GenBank/DDBJ databases">
        <title>Peptoniphilus sp. nov. isolated from swine feces.</title>
        <authorList>
            <person name="Ryu S.W."/>
        </authorList>
    </citation>
    <scope>NUCLEOTIDE SEQUENCE [LARGE SCALE GENOMIC DNA]</scope>
    <source>
        <strain evidence="8">AGMB00490</strain>
    </source>
</reference>
<evidence type="ECO:0000256" key="3">
    <source>
        <dbReference type="ARBA" id="ARBA00022723"/>
    </source>
</evidence>
<evidence type="ECO:0000259" key="7">
    <source>
        <dbReference type="PROSITE" id="PS51379"/>
    </source>
</evidence>
<feature type="domain" description="4Fe-4S ferredoxin-type" evidence="7">
    <location>
        <begin position="41"/>
        <end position="70"/>
    </location>
</feature>
<evidence type="ECO:0000313" key="9">
    <source>
        <dbReference type="Proteomes" id="UP000568273"/>
    </source>
</evidence>
<evidence type="ECO:0000256" key="6">
    <source>
        <dbReference type="ARBA" id="ARBA00023014"/>
    </source>
</evidence>
<dbReference type="GO" id="GO:0046872">
    <property type="term" value="F:metal ion binding"/>
    <property type="evidence" value="ECO:0007669"/>
    <property type="project" value="UniProtKB-KW"/>
</dbReference>
<accession>A0A848RD18</accession>
<keyword evidence="3" id="KW-0479">Metal-binding</keyword>
<dbReference type="Proteomes" id="UP000568273">
    <property type="component" value="Unassembled WGS sequence"/>
</dbReference>